<dbReference type="Proteomes" id="UP001162541">
    <property type="component" value="Chromosome 6"/>
</dbReference>
<evidence type="ECO:0000313" key="3">
    <source>
        <dbReference type="Proteomes" id="UP001162541"/>
    </source>
</evidence>
<dbReference type="EMBL" id="AP019871">
    <property type="protein sequence ID" value="BBN13234.1"/>
    <property type="molecule type" value="Genomic_DNA"/>
</dbReference>
<dbReference type="AlphaFoldDB" id="A0AAF6BMK0"/>
<feature type="compositionally biased region" description="Basic and acidic residues" evidence="1">
    <location>
        <begin position="92"/>
        <end position="104"/>
    </location>
</feature>
<protein>
    <submittedName>
        <fullName evidence="2">Uncharacterized protein</fullName>
    </submittedName>
</protein>
<reference evidence="3" key="1">
    <citation type="journal article" date="2020" name="Curr. Biol.">
        <title>Chromatin organization in early land plants reveals an ancestral association between H3K27me3, transposons, and constitutive heterochromatin.</title>
        <authorList>
            <person name="Montgomery S.A."/>
            <person name="Tanizawa Y."/>
            <person name="Galik B."/>
            <person name="Wang N."/>
            <person name="Ito T."/>
            <person name="Mochizuki T."/>
            <person name="Akimcheva S."/>
            <person name="Bowman J.L."/>
            <person name="Cognat V."/>
            <person name="Marechal-Drouard L."/>
            <person name="Ekker H."/>
            <person name="Hong S.F."/>
            <person name="Kohchi T."/>
            <person name="Lin S.S."/>
            <person name="Liu L.D."/>
            <person name="Nakamura Y."/>
            <person name="Valeeva L.R."/>
            <person name="Shakirov E.V."/>
            <person name="Shippen D.E."/>
            <person name="Wei W.L."/>
            <person name="Yagura M."/>
            <person name="Yamaoka S."/>
            <person name="Yamato K.T."/>
            <person name="Liu C."/>
            <person name="Berger F."/>
        </authorList>
    </citation>
    <scope>NUCLEOTIDE SEQUENCE [LARGE SCALE GENOMIC DNA]</scope>
    <source>
        <strain evidence="3">Tak-1</strain>
    </source>
</reference>
<proteinExistence type="predicted"/>
<gene>
    <name evidence="2" type="ORF">Mp_6g01890</name>
</gene>
<evidence type="ECO:0000256" key="1">
    <source>
        <dbReference type="SAM" id="MobiDB-lite"/>
    </source>
</evidence>
<sequence>MRQRRARSIWNIPEPAGRRGQRAEPGALGTLSRAGGLGGTKAGIVSGLGGSSGEGGGGRGGGGGMSSICLVGSVLLAVERVRLGLKPSSSRGTEDERQRDRETD</sequence>
<organism evidence="2 3">
    <name type="scientific">Marchantia polymorpha subsp. ruderalis</name>
    <dbReference type="NCBI Taxonomy" id="1480154"/>
    <lineage>
        <taxon>Eukaryota</taxon>
        <taxon>Viridiplantae</taxon>
        <taxon>Streptophyta</taxon>
        <taxon>Embryophyta</taxon>
        <taxon>Marchantiophyta</taxon>
        <taxon>Marchantiopsida</taxon>
        <taxon>Marchantiidae</taxon>
        <taxon>Marchantiales</taxon>
        <taxon>Marchantiaceae</taxon>
        <taxon>Marchantia</taxon>
    </lineage>
</organism>
<accession>A0AAF6BMK0</accession>
<name>A0AAF6BMK0_MARPO</name>
<evidence type="ECO:0000313" key="2">
    <source>
        <dbReference type="EMBL" id="BBN13234.1"/>
    </source>
</evidence>
<feature type="region of interest" description="Disordered" evidence="1">
    <location>
        <begin position="82"/>
        <end position="104"/>
    </location>
</feature>
<feature type="region of interest" description="Disordered" evidence="1">
    <location>
        <begin position="1"/>
        <end position="26"/>
    </location>
</feature>